<evidence type="ECO:0000256" key="1">
    <source>
        <dbReference type="SAM" id="SignalP"/>
    </source>
</evidence>
<dbReference type="PROSITE" id="PS51257">
    <property type="entry name" value="PROKAR_LIPOPROTEIN"/>
    <property type="match status" value="1"/>
</dbReference>
<dbReference type="AlphaFoldDB" id="A0A968KU10"/>
<proteinExistence type="predicted"/>
<feature type="signal peptide" evidence="1">
    <location>
        <begin position="1"/>
        <end position="28"/>
    </location>
</feature>
<reference evidence="2" key="1">
    <citation type="submission" date="2020-03" db="EMBL/GenBank/DDBJ databases">
        <title>Spirochaetal bacteria isolated from arthropods constitute a novel genus Entomospira genus novum within the order Spirochaetales.</title>
        <authorList>
            <person name="Grana-Miraglia L."/>
            <person name="Sikutova S."/>
            <person name="Fingerle V."/>
            <person name="Sing A."/>
            <person name="Castillo-Ramirez S."/>
            <person name="Margos G."/>
            <person name="Rudolf I."/>
        </authorList>
    </citation>
    <scope>NUCLEOTIDE SEQUENCE</scope>
    <source>
        <strain evidence="2">BR149</strain>
    </source>
</reference>
<evidence type="ECO:0000313" key="2">
    <source>
        <dbReference type="EMBL" id="NIZ69019.1"/>
    </source>
</evidence>
<dbReference type="Proteomes" id="UP000778951">
    <property type="component" value="Unassembled WGS sequence"/>
</dbReference>
<feature type="chain" id="PRO_5037477783" evidence="1">
    <location>
        <begin position="29"/>
        <end position="316"/>
    </location>
</feature>
<dbReference type="EMBL" id="JAATLM010000001">
    <property type="protein sequence ID" value="NIZ69019.1"/>
    <property type="molecule type" value="Genomic_DNA"/>
</dbReference>
<sequence>MNRLIRFSYKKFSAFLGLTLLISFYACKPSTPTPPVDIDEDIYQPSDAELQAIGMQIFQNETGGNKDHLVFWNANEPFPSLGLGHFLWFPMDYKTEFGQASFPPLIEYYKKHGYTESQLPKLLQGDTQFAPWSTREEMYVQLNAKEPEIMELRDFLYNTFPIQVNFIFERLNNSLSKMLIVASDRDHLKAQYHRMANSPSGYYPLIDYVNFKGEGLSGDDLFTPLTYIIDILGDKGESAYNPKRARVYQGYGWGLRQVLMEMQGSERGQAALDEFSRSAGLVLTRRVENALLEGKDESIFLAGWLNRTKTYAHPLF</sequence>
<evidence type="ECO:0000313" key="3">
    <source>
        <dbReference type="Proteomes" id="UP000778951"/>
    </source>
</evidence>
<keyword evidence="3" id="KW-1185">Reference proteome</keyword>
<name>A0A968KU10_9SPIO</name>
<accession>A0A968KU10</accession>
<dbReference type="RefSeq" id="WP_167695123.1">
    <property type="nucleotide sequence ID" value="NZ_CP118181.1"/>
</dbReference>
<gene>
    <name evidence="2" type="ORF">HCT48_02150</name>
</gene>
<keyword evidence="1" id="KW-0732">Signal</keyword>
<organism evidence="2 3">
    <name type="scientific">Entomospira culicis</name>
    <dbReference type="NCBI Taxonomy" id="2719989"/>
    <lineage>
        <taxon>Bacteria</taxon>
        <taxon>Pseudomonadati</taxon>
        <taxon>Spirochaetota</taxon>
        <taxon>Spirochaetia</taxon>
        <taxon>Spirochaetales</taxon>
        <taxon>Spirochaetaceae</taxon>
        <taxon>Entomospira</taxon>
    </lineage>
</organism>
<protein>
    <submittedName>
        <fullName evidence="2">Uncharacterized protein</fullName>
    </submittedName>
</protein>
<comment type="caution">
    <text evidence="2">The sequence shown here is derived from an EMBL/GenBank/DDBJ whole genome shotgun (WGS) entry which is preliminary data.</text>
</comment>